<organism evidence="2">
    <name type="scientific">uncultured Sulfurovum sp</name>
    <dbReference type="NCBI Taxonomy" id="269237"/>
    <lineage>
        <taxon>Bacteria</taxon>
        <taxon>Pseudomonadati</taxon>
        <taxon>Campylobacterota</taxon>
        <taxon>Epsilonproteobacteria</taxon>
        <taxon>Campylobacterales</taxon>
        <taxon>Sulfurovaceae</taxon>
        <taxon>Sulfurovum</taxon>
        <taxon>environmental samples</taxon>
    </lineage>
</organism>
<feature type="transmembrane region" description="Helical" evidence="1">
    <location>
        <begin position="6"/>
        <end position="25"/>
    </location>
</feature>
<keyword evidence="1" id="KW-1133">Transmembrane helix</keyword>
<proteinExistence type="predicted"/>
<keyword evidence="1" id="KW-0472">Membrane</keyword>
<dbReference type="GO" id="GO:0005886">
    <property type="term" value="C:plasma membrane"/>
    <property type="evidence" value="ECO:0007669"/>
    <property type="project" value="TreeGrafter"/>
</dbReference>
<accession>A0A6S6T9B5</accession>
<evidence type="ECO:0000313" key="2">
    <source>
        <dbReference type="EMBL" id="CAA6819911.1"/>
    </source>
</evidence>
<sequence>MNILKYVIKLLFLGLFVLSIYYIFFIETEKYESQSIVMIKDLSEEQSSSALGSLLMAGTSSESMTDAMLLEVYVKSSDMFEILDKEFNFTEYYSGDDIDIFSRLSDSIALPFYSETYENLLLKYTNDLSVVYNEPSNTIKISFAHANAQISKNIVEKITEYSAEILNQFEKENTEVALSFLEKLERKKHALFISSLETLLVYQNKHNTIDPTIDIKSKSTILGGLESELIQKNVEYNSKSQYLNKSTAEMKLLERNISYIQKSIKEIRRKIAGGDGKAKLNVSLSDFSLLKSKLEFDKEVYMQTLIKLEETKVLVNQNRKNLIVVSHPRIADSYIYPNKIKDSVSVLIVLSFIYGILSLIIVIIKDHKD</sequence>
<feature type="transmembrane region" description="Helical" evidence="1">
    <location>
        <begin position="344"/>
        <end position="364"/>
    </location>
</feature>
<name>A0A6S6T9B5_9BACT</name>
<evidence type="ECO:0000256" key="1">
    <source>
        <dbReference type="SAM" id="Phobius"/>
    </source>
</evidence>
<dbReference type="EMBL" id="CACVAP010000093">
    <property type="protein sequence ID" value="CAA6819911.1"/>
    <property type="molecule type" value="Genomic_DNA"/>
</dbReference>
<dbReference type="AlphaFoldDB" id="A0A6S6T9B5"/>
<dbReference type="GO" id="GO:0004713">
    <property type="term" value="F:protein tyrosine kinase activity"/>
    <property type="evidence" value="ECO:0007669"/>
    <property type="project" value="TreeGrafter"/>
</dbReference>
<dbReference type="PANTHER" id="PTHR32309:SF13">
    <property type="entry name" value="FERRIC ENTEROBACTIN TRANSPORT PROTEIN FEPE"/>
    <property type="match status" value="1"/>
</dbReference>
<reference evidence="2" key="1">
    <citation type="submission" date="2020-01" db="EMBL/GenBank/DDBJ databases">
        <authorList>
            <person name="Meier V. D."/>
            <person name="Meier V D."/>
        </authorList>
    </citation>
    <scope>NUCLEOTIDE SEQUENCE</scope>
    <source>
        <strain evidence="2">HLG_WM_MAG_06</strain>
    </source>
</reference>
<keyword evidence="1" id="KW-0812">Transmembrane</keyword>
<protein>
    <submittedName>
        <fullName evidence="2">Capsular polysaccharide export system inner membrane protein KpsE</fullName>
    </submittedName>
</protein>
<dbReference type="InterPro" id="IPR050445">
    <property type="entry name" value="Bact_polysacc_biosynth/exp"/>
</dbReference>
<gene>
    <name evidence="2" type="ORF">HELGO_WM1428</name>
</gene>
<dbReference type="PANTHER" id="PTHR32309">
    <property type="entry name" value="TYROSINE-PROTEIN KINASE"/>
    <property type="match status" value="1"/>
</dbReference>